<keyword evidence="2" id="KW-1185">Reference proteome</keyword>
<reference evidence="1" key="1">
    <citation type="submission" date="2022-04" db="EMBL/GenBank/DDBJ databases">
        <authorList>
            <person name="Ren T."/>
        </authorList>
    </citation>
    <scope>NUCLEOTIDE SEQUENCE</scope>
    <source>
        <strain evidence="1">F63249</strain>
    </source>
</reference>
<gene>
    <name evidence="1" type="ORF">MUY34_00460</name>
</gene>
<protein>
    <recommendedName>
        <fullName evidence="3">Apea-like HEPN domain-containing protein</fullName>
    </recommendedName>
</protein>
<dbReference type="Proteomes" id="UP001203687">
    <property type="component" value="Unassembled WGS sequence"/>
</dbReference>
<accession>A0ABT0H3X3</accession>
<proteinExistence type="predicted"/>
<organism evidence="1 2">
    <name type="scientific">Psychroserpens algicola</name>
    <dbReference type="NCBI Taxonomy" id="1719034"/>
    <lineage>
        <taxon>Bacteria</taxon>
        <taxon>Pseudomonadati</taxon>
        <taxon>Bacteroidota</taxon>
        <taxon>Flavobacteriia</taxon>
        <taxon>Flavobacteriales</taxon>
        <taxon>Flavobacteriaceae</taxon>
        <taxon>Psychroserpens</taxon>
    </lineage>
</organism>
<name>A0ABT0H3X3_9FLAO</name>
<evidence type="ECO:0000313" key="1">
    <source>
        <dbReference type="EMBL" id="MCK8479066.1"/>
    </source>
</evidence>
<dbReference type="RefSeq" id="WP_248411502.1">
    <property type="nucleotide sequence ID" value="NZ_JALPQF010000001.1"/>
</dbReference>
<evidence type="ECO:0000313" key="2">
    <source>
        <dbReference type="Proteomes" id="UP001203687"/>
    </source>
</evidence>
<dbReference type="EMBL" id="JALPQF010000001">
    <property type="protein sequence ID" value="MCK8479066.1"/>
    <property type="molecule type" value="Genomic_DNA"/>
</dbReference>
<comment type="caution">
    <text evidence="1">The sequence shown here is derived from an EMBL/GenBank/DDBJ whole genome shotgun (WGS) entry which is preliminary data.</text>
</comment>
<evidence type="ECO:0008006" key="3">
    <source>
        <dbReference type="Google" id="ProtNLM"/>
    </source>
</evidence>
<sequence length="428" mass="50822">MIINDWVKKNENDLSNDSRVLFKEANLCYKIEAFKASLLFSYLGLFTIIKEKIISSKKPDPIPQGRWNNILKELNDEDAWEKRVFDELVNSSSGIFNISETIRQQIKFWKDRRNDCAHSKQNEINVHHVEMFWSFFRSNLSKITIEGGRQSLYNNFRDHFDDTMTAPNQDYSHLIAEIEFAVEKNEWKDFFLELFLVADGHHKFYDISRVVDICKNTLLQIKNDEIINSLIYVIKNNPHDELLDLYLISKKPQFIHIMNYSKKDIRSIWKQRMWVDRNLSNLIFPTLLRNNLIPRDEIEEAIKTFYDKFDQSSFNNLPSDPEIRNIIFSKSLEKHIFDDFFKDGCDPFNQNDFNYINSKADLITLLIEKGEINEKVVKGIVSIYKKKNNPWWLTDSLHDLLKKNEPVKEEIKRVIDKCGVQFPKQFNL</sequence>